<organism evidence="1 2">
    <name type="scientific">Mesorhabditis belari</name>
    <dbReference type="NCBI Taxonomy" id="2138241"/>
    <lineage>
        <taxon>Eukaryota</taxon>
        <taxon>Metazoa</taxon>
        <taxon>Ecdysozoa</taxon>
        <taxon>Nematoda</taxon>
        <taxon>Chromadorea</taxon>
        <taxon>Rhabditida</taxon>
        <taxon>Rhabditina</taxon>
        <taxon>Rhabditomorpha</taxon>
        <taxon>Rhabditoidea</taxon>
        <taxon>Rhabditidae</taxon>
        <taxon>Mesorhabditinae</taxon>
        <taxon>Mesorhabditis</taxon>
    </lineage>
</organism>
<name>A0AAF3FSH7_9BILA</name>
<dbReference type="AlphaFoldDB" id="A0AAF3FSH7"/>
<dbReference type="PANTHER" id="PTHR22900">
    <property type="entry name" value="PROTEIN CBG14245-RELATED"/>
    <property type="match status" value="1"/>
</dbReference>
<proteinExistence type="predicted"/>
<dbReference type="GO" id="GO:0047756">
    <property type="term" value="F:chondroitin 4-sulfotransferase activity"/>
    <property type="evidence" value="ECO:0007669"/>
    <property type="project" value="InterPro"/>
</dbReference>
<dbReference type="WBParaSite" id="MBELARI_LOCUS8674">
    <property type="protein sequence ID" value="MBELARI_LOCUS8674"/>
    <property type="gene ID" value="MBELARI_LOCUS8674"/>
</dbReference>
<evidence type="ECO:0000313" key="1">
    <source>
        <dbReference type="Proteomes" id="UP000887575"/>
    </source>
</evidence>
<sequence length="84" mass="9865">MAPQNWHCDLNEETDSYEFLDYSSLKESPFLNSLGNYLRRSDVDESIVQRILLDMSLGHTSHQTVLDKNRVYYEKMVKFCLASK</sequence>
<dbReference type="InterPro" id="IPR007669">
    <property type="entry name" value="Chst-1-like"/>
</dbReference>
<protein>
    <submittedName>
        <fullName evidence="2">Uncharacterized protein</fullName>
    </submittedName>
</protein>
<dbReference type="Proteomes" id="UP000887575">
    <property type="component" value="Unassembled WGS sequence"/>
</dbReference>
<evidence type="ECO:0000313" key="2">
    <source>
        <dbReference type="WBParaSite" id="MBELARI_LOCUS8674"/>
    </source>
</evidence>
<accession>A0AAF3FSH7</accession>
<dbReference type="GO" id="GO:0050650">
    <property type="term" value="P:chondroitin sulfate proteoglycan biosynthetic process"/>
    <property type="evidence" value="ECO:0007669"/>
    <property type="project" value="InterPro"/>
</dbReference>
<reference evidence="2" key="1">
    <citation type="submission" date="2024-02" db="UniProtKB">
        <authorList>
            <consortium name="WormBaseParasite"/>
        </authorList>
    </citation>
    <scope>IDENTIFICATION</scope>
</reference>
<keyword evidence="1" id="KW-1185">Reference proteome</keyword>
<dbReference type="PANTHER" id="PTHR22900:SF8">
    <property type="entry name" value="PROTEIN CBG16438"/>
    <property type="match status" value="1"/>
</dbReference>
<dbReference type="GO" id="GO:1902884">
    <property type="term" value="P:positive regulation of response to oxidative stress"/>
    <property type="evidence" value="ECO:0007669"/>
    <property type="project" value="InterPro"/>
</dbReference>